<dbReference type="PRINTS" id="PR00368">
    <property type="entry name" value="FADPNR"/>
</dbReference>
<dbReference type="AlphaFoldDB" id="A0A2H0UKQ6"/>
<evidence type="ECO:0000256" key="1">
    <source>
        <dbReference type="ARBA" id="ARBA00001974"/>
    </source>
</evidence>
<evidence type="ECO:0000256" key="2">
    <source>
        <dbReference type="ARBA" id="ARBA00022630"/>
    </source>
</evidence>
<evidence type="ECO:0000259" key="4">
    <source>
        <dbReference type="Pfam" id="PF03486"/>
    </source>
</evidence>
<dbReference type="SUPFAM" id="SSF51905">
    <property type="entry name" value="FAD/NAD(P)-binding domain"/>
    <property type="match status" value="1"/>
</dbReference>
<feature type="domain" description="RsdA/BaiN/AoA(So)-like Rossmann fold-like" evidence="4">
    <location>
        <begin position="22"/>
        <end position="427"/>
    </location>
</feature>
<feature type="domain" description="RsdA/BaiN/AoA(So)-like insert" evidence="5">
    <location>
        <begin position="214"/>
        <end position="374"/>
    </location>
</feature>
<comment type="caution">
    <text evidence="6">The sequence shown here is derived from an EMBL/GenBank/DDBJ whole genome shotgun (WGS) entry which is preliminary data.</text>
</comment>
<name>A0A2H0UKQ6_9BACT</name>
<dbReference type="NCBIfam" id="TIGR00275">
    <property type="entry name" value="aminoacetone oxidase family FAD-binding enzyme"/>
    <property type="match status" value="1"/>
</dbReference>
<dbReference type="InterPro" id="IPR023166">
    <property type="entry name" value="BaiN-like_dom_sf"/>
</dbReference>
<comment type="cofactor">
    <cofactor evidence="1">
        <name>FAD</name>
        <dbReference type="ChEBI" id="CHEBI:57692"/>
    </cofactor>
</comment>
<reference evidence="7" key="1">
    <citation type="submission" date="2017-09" db="EMBL/GenBank/DDBJ databases">
        <title>Depth-based differentiation of microbial function through sediment-hosted aquifers and enrichment of novel symbionts in the deep terrestrial subsurface.</title>
        <authorList>
            <person name="Probst A.J."/>
            <person name="Ladd B."/>
            <person name="Jarett J.K."/>
            <person name="Geller-Mcgrath D.E."/>
            <person name="Sieber C.M.K."/>
            <person name="Emerson J.B."/>
            <person name="Anantharaman K."/>
            <person name="Thomas B.C."/>
            <person name="Malmstrom R."/>
            <person name="Stieglmeier M."/>
            <person name="Klingl A."/>
            <person name="Woyke T."/>
            <person name="Ryan C.M."/>
            <person name="Banfield J.F."/>
        </authorList>
    </citation>
    <scope>NUCLEOTIDE SEQUENCE [LARGE SCALE GENOMIC DNA]</scope>
</reference>
<keyword evidence="3" id="KW-0274">FAD</keyword>
<dbReference type="PANTHER" id="PTHR42887">
    <property type="entry name" value="OS12G0638800 PROTEIN"/>
    <property type="match status" value="1"/>
</dbReference>
<dbReference type="Pfam" id="PF22780">
    <property type="entry name" value="HI0933_like_1st"/>
    <property type="match status" value="1"/>
</dbReference>
<dbReference type="InterPro" id="IPR004792">
    <property type="entry name" value="BaiN-like"/>
</dbReference>
<evidence type="ECO:0000313" key="6">
    <source>
        <dbReference type="EMBL" id="PIR86994.1"/>
    </source>
</evidence>
<evidence type="ECO:0000259" key="5">
    <source>
        <dbReference type="Pfam" id="PF22780"/>
    </source>
</evidence>
<sequence>MGLVCGRVEGMKDDAKLEKIWDVVVIGGGPAGMMAAIQAAIKGASVILLEKNSGLGKKLLITGGGRCNVTNAEPELRKLVGRYKGSDQFLFSAFSQYDNQGALAWFHSQGMPTKVENEGRVFPASNTARSVWEVLVREMEKSGVAVRLNSAVQELVSDQRGLITSARLVDGSEVAGRSFIVAAGGSARPETGSTGDAWAWLKQLGHTIIPVSRALVPIAIKDKWVKKLAGLTLPDIKLTIVLDGKREGSRKGKLLFTHVGVTGPTVLNMSRSIGEMLPYGDVTLLLDLLPASDHGGVKEKLYEILNKESNKKLKNSLAMLVPVALVQVLLEIAGIDGEQFSHSVKREERVALVALLKAVPLRVQGLLGEDKAVVSSGGVALGEVDFKTMRSRLVPNLYIVGDVLNVDRPSGGYSLQLCWTTGFVAGASSWSEK</sequence>
<organism evidence="6 7">
    <name type="scientific">Candidatus Harrisonbacteria bacterium CG10_big_fil_rev_8_21_14_0_10_49_15</name>
    <dbReference type="NCBI Taxonomy" id="1974587"/>
    <lineage>
        <taxon>Bacteria</taxon>
        <taxon>Candidatus Harrisoniibacteriota</taxon>
    </lineage>
</organism>
<keyword evidence="2" id="KW-0285">Flavoprotein</keyword>
<dbReference type="Gene3D" id="2.40.30.10">
    <property type="entry name" value="Translation factors"/>
    <property type="match status" value="1"/>
</dbReference>
<dbReference type="SUPFAM" id="SSF160996">
    <property type="entry name" value="HI0933 insert domain-like"/>
    <property type="match status" value="1"/>
</dbReference>
<dbReference type="PANTHER" id="PTHR42887:SF2">
    <property type="entry name" value="OS12G0638800 PROTEIN"/>
    <property type="match status" value="1"/>
</dbReference>
<dbReference type="Gene3D" id="3.50.50.60">
    <property type="entry name" value="FAD/NAD(P)-binding domain"/>
    <property type="match status" value="1"/>
</dbReference>
<dbReference type="Proteomes" id="UP000229526">
    <property type="component" value="Unassembled WGS sequence"/>
</dbReference>
<dbReference type="Pfam" id="PF03486">
    <property type="entry name" value="HI0933_like"/>
    <property type="match status" value="1"/>
</dbReference>
<evidence type="ECO:0000256" key="3">
    <source>
        <dbReference type="ARBA" id="ARBA00022827"/>
    </source>
</evidence>
<dbReference type="EMBL" id="PFBD01000020">
    <property type="protein sequence ID" value="PIR86994.1"/>
    <property type="molecule type" value="Genomic_DNA"/>
</dbReference>
<dbReference type="InterPro" id="IPR036188">
    <property type="entry name" value="FAD/NAD-bd_sf"/>
</dbReference>
<evidence type="ECO:0000313" key="7">
    <source>
        <dbReference type="Proteomes" id="UP000229526"/>
    </source>
</evidence>
<proteinExistence type="predicted"/>
<accession>A0A2H0UKQ6</accession>
<dbReference type="PRINTS" id="PR00411">
    <property type="entry name" value="PNDRDTASEI"/>
</dbReference>
<protein>
    <submittedName>
        <fullName evidence="6">Aminoacetone oxidase family FAD-binding enzyme</fullName>
    </submittedName>
</protein>
<gene>
    <name evidence="6" type="ORF">COU11_02065</name>
</gene>
<dbReference type="InterPro" id="IPR055178">
    <property type="entry name" value="RsdA/BaiN/AoA(So)-like_dom"/>
</dbReference>
<dbReference type="Gene3D" id="1.10.8.260">
    <property type="entry name" value="HI0933 insert domain-like"/>
    <property type="match status" value="1"/>
</dbReference>
<dbReference type="InterPro" id="IPR057661">
    <property type="entry name" value="RsdA/BaiN/AoA(So)_Rossmann"/>
</dbReference>